<dbReference type="eggNOG" id="ENOG502TNEH">
    <property type="taxonomic scope" value="Eukaryota"/>
</dbReference>
<proteinExistence type="predicted"/>
<evidence type="ECO:0000313" key="3">
    <source>
        <dbReference type="Proteomes" id="UP000001949"/>
    </source>
</evidence>
<evidence type="ECO:0000313" key="2">
    <source>
        <dbReference type="EMBL" id="EAN34151.1"/>
    </source>
</evidence>
<name>Q4N7A7_THEPA</name>
<dbReference type="OMA" id="HCIGDYL"/>
<protein>
    <submittedName>
        <fullName evidence="2">Uncharacterized protein</fullName>
    </submittedName>
</protein>
<gene>
    <name evidence="2" type="ordered locus">TP01_0913</name>
</gene>
<keyword evidence="3" id="KW-1185">Reference proteome</keyword>
<comment type="caution">
    <text evidence="2">The sequence shown here is derived from an EMBL/GenBank/DDBJ whole genome shotgun (WGS) entry which is preliminary data.</text>
</comment>
<sequence length="161" mass="18328">MYGIRLIWGIILLFWSIIPVLSAPGSPKRGIMSKNQIMKMLDESVRRIIDPPMEEESDKKALTKYIFLTKSLSVCMSRGKITKGELVSCINSSFTDLEIVPPPQLIHCVGDYLICTGKTFIKRMKKGPEDEHFLSCMGECLPNLVLCIVRSEPQPERYEEF</sequence>
<reference evidence="2 3" key="1">
    <citation type="journal article" date="2005" name="Science">
        <title>Genome sequence of Theileria parva, a bovine pathogen that transforms lymphocytes.</title>
        <authorList>
            <person name="Gardner M.J."/>
            <person name="Bishop R."/>
            <person name="Shah T."/>
            <person name="de Villiers E.P."/>
            <person name="Carlton J.M."/>
            <person name="Hall N."/>
            <person name="Ren Q."/>
            <person name="Paulsen I.T."/>
            <person name="Pain A."/>
            <person name="Berriman M."/>
            <person name="Wilson R.J.M."/>
            <person name="Sato S."/>
            <person name="Ralph S.A."/>
            <person name="Mann D.J."/>
            <person name="Xiong Z."/>
            <person name="Shallom S.J."/>
            <person name="Weidman J."/>
            <person name="Jiang L."/>
            <person name="Lynn J."/>
            <person name="Weaver B."/>
            <person name="Shoaibi A."/>
            <person name="Domingo A.R."/>
            <person name="Wasawo D."/>
            <person name="Crabtree J."/>
            <person name="Wortman J.R."/>
            <person name="Haas B."/>
            <person name="Angiuoli S.V."/>
            <person name="Creasy T.H."/>
            <person name="Lu C."/>
            <person name="Suh B."/>
            <person name="Silva J.C."/>
            <person name="Utterback T.R."/>
            <person name="Feldblyum T.V."/>
            <person name="Pertea M."/>
            <person name="Allen J."/>
            <person name="Nierman W.C."/>
            <person name="Taracha E.L.N."/>
            <person name="Salzberg S.L."/>
            <person name="White O.R."/>
            <person name="Fitzhugh H.A."/>
            <person name="Morzaria S."/>
            <person name="Venter J.C."/>
            <person name="Fraser C.M."/>
            <person name="Nene V."/>
        </authorList>
    </citation>
    <scope>NUCLEOTIDE SEQUENCE [LARGE SCALE GENOMIC DNA]</scope>
    <source>
        <strain evidence="2 3">Muguga</strain>
    </source>
</reference>
<dbReference type="RefSeq" id="XP_766434.1">
    <property type="nucleotide sequence ID" value="XM_761341.1"/>
</dbReference>
<dbReference type="EMBL" id="AAGK01000001">
    <property type="protein sequence ID" value="EAN34151.1"/>
    <property type="molecule type" value="Genomic_DNA"/>
</dbReference>
<evidence type="ECO:0000256" key="1">
    <source>
        <dbReference type="SAM" id="SignalP"/>
    </source>
</evidence>
<keyword evidence="1" id="KW-0732">Signal</keyword>
<organism evidence="2 3">
    <name type="scientific">Theileria parva</name>
    <name type="common">East coast fever infection agent</name>
    <dbReference type="NCBI Taxonomy" id="5875"/>
    <lineage>
        <taxon>Eukaryota</taxon>
        <taxon>Sar</taxon>
        <taxon>Alveolata</taxon>
        <taxon>Apicomplexa</taxon>
        <taxon>Aconoidasida</taxon>
        <taxon>Piroplasmida</taxon>
        <taxon>Theileriidae</taxon>
        <taxon>Theileria</taxon>
    </lineage>
</organism>
<feature type="signal peptide" evidence="1">
    <location>
        <begin position="1"/>
        <end position="22"/>
    </location>
</feature>
<dbReference type="VEuPathDB" id="PiroplasmaDB:TpMuguga_01g00913"/>
<dbReference type="Proteomes" id="UP000001949">
    <property type="component" value="Unassembled WGS sequence"/>
</dbReference>
<dbReference type="KEGG" id="tpv:TP01_0913"/>
<dbReference type="InParanoid" id="Q4N7A7"/>
<feature type="chain" id="PRO_5004240827" evidence="1">
    <location>
        <begin position="23"/>
        <end position="161"/>
    </location>
</feature>
<accession>Q4N7A7</accession>
<dbReference type="AlphaFoldDB" id="Q4N7A7"/>
<dbReference type="GeneID" id="3502746"/>